<dbReference type="PANTHER" id="PTHR33167:SF4">
    <property type="entry name" value="TRANSCRIPTION FACTOR, PUTATIVE (DUF863)-RELATED"/>
    <property type="match status" value="1"/>
</dbReference>
<feature type="region of interest" description="Disordered" evidence="1">
    <location>
        <begin position="1085"/>
        <end position="1104"/>
    </location>
</feature>
<name>A5AY97_VITVI</name>
<feature type="region of interest" description="Disordered" evidence="1">
    <location>
        <begin position="450"/>
        <end position="479"/>
    </location>
</feature>
<dbReference type="ExpressionAtlas" id="A5AY97">
    <property type="expression patterns" value="baseline and differential"/>
</dbReference>
<feature type="compositionally biased region" description="Basic and acidic residues" evidence="1">
    <location>
        <begin position="402"/>
        <end position="412"/>
    </location>
</feature>
<dbReference type="AlphaFoldDB" id="A5AY97"/>
<evidence type="ECO:0000313" key="2">
    <source>
        <dbReference type="EMBL" id="CAN65039.1"/>
    </source>
</evidence>
<accession>A5AY97</accession>
<dbReference type="PANTHER" id="PTHR33167">
    <property type="entry name" value="TRANSCRIPTION FACTOR, PUTATIVE (DUF863)-RELATED"/>
    <property type="match status" value="1"/>
</dbReference>
<dbReference type="InterPro" id="IPR008581">
    <property type="entry name" value="DUF863_pln"/>
</dbReference>
<feature type="region of interest" description="Disordered" evidence="1">
    <location>
        <begin position="375"/>
        <end position="437"/>
    </location>
</feature>
<feature type="region of interest" description="Disordered" evidence="1">
    <location>
        <begin position="206"/>
        <end position="226"/>
    </location>
</feature>
<evidence type="ECO:0000256" key="1">
    <source>
        <dbReference type="SAM" id="MobiDB-lite"/>
    </source>
</evidence>
<proteinExistence type="predicted"/>
<feature type="compositionally biased region" description="Polar residues" evidence="1">
    <location>
        <begin position="417"/>
        <end position="437"/>
    </location>
</feature>
<organism evidence="2">
    <name type="scientific">Vitis vinifera</name>
    <name type="common">Grape</name>
    <dbReference type="NCBI Taxonomy" id="29760"/>
    <lineage>
        <taxon>Eukaryota</taxon>
        <taxon>Viridiplantae</taxon>
        <taxon>Streptophyta</taxon>
        <taxon>Embryophyta</taxon>
        <taxon>Tracheophyta</taxon>
        <taxon>Spermatophyta</taxon>
        <taxon>Magnoliopsida</taxon>
        <taxon>eudicotyledons</taxon>
        <taxon>Gunneridae</taxon>
        <taxon>Pentapetalae</taxon>
        <taxon>rosids</taxon>
        <taxon>Vitales</taxon>
        <taxon>Vitaceae</taxon>
        <taxon>Viteae</taxon>
        <taxon>Vitis</taxon>
    </lineage>
</organism>
<sequence length="1250" mass="138283">MKKYYNNYKWGKETHTYRERSEEKAENKKRPDVDKFHVTVLRSGRERDVALNFDDGTWGSAGSMIESVGILEGEVIRRCGSEVLLKDDRGVIRMLISIYNAGMGTKVQCKSYLPGYYSMRDLNEDSNSGGWPLYYGDKTLTNGQYYNGFLPRAIADAYTGYDKDVLKQTMLEHEAIFKDQVHELHRLYRKQRNLMDEIKRKELHKQRVPVETSLSSSPLSSQMPSEEARKWHIPGFPLINSVCASPSVSGTENSHHPLSFIKGNSSPAGPVQFQNGGCSKDCEVLESRPTKLRRKMFNLQLPADEYIDTEEGEQFGNNKVPDDYPPNENCKIAPESGIKLFLGSDRKTCRQEDVSKSNFCLRSTNALADLNEPVQAEEAKDPASVDFLGRPTCHGETQDQELSAKPKSEFLDFPKGSLQNSHHGSDNGTLNNLYGQSKGNGREWLPYMLEAGHGKSNPKSNSQGLQPEKLPRPSQPGQVMLNKAHEPPAFLLTDQNKGDMWRERTSSGLEISEKSQGLSNYNHAEQAVSSHLPSQCQFVFSSDLAKSWSHSVSSWEKMSSGLSQKSMSIQTQPFLTSPTTLSKSLQSSAQSHGIFGHKWHLDSNSRSNPGFGSEVANRNGFYHGSSSGSKELPIGFTSIGFDYLNCTNGDSAVSGHLIEGSAKYSKGSNCMDVKSAKDMNLNMVLSNSSSNDAVPRQGLEIIDGEKKHEDYMPALPWLRAKACKNEASNVCGGSDKMESSFFQSSLSLLCDKNKAEKGPSQNLSQNVTSAAYACDVEAKEIEISDCPRNRKILGFPVFEKPHVSNNESYSLTSPSASLLYSSEGQDIENNWKNRALDINLPCDLAVPDLGKQTPAEVLIIEKGAHSNVACVRSHIDLNSCITEDDASMTPVPSTNVKIALEIDLEAPVVPETEEDVLSGLESIGKQHDSPVQSLPHKDDGLLDEFARIAAEAIVAISSSGNCSDLESPTHYLSEAPLKDSSLHWFVEIMRNPVEIDYFEAMTLKLIETNVDEYLPEPVVPENSKVEETGTALVPNRTRKGQARRGRQRRDFQRDILPGLASLSRHEVTEDLQTFGGLMRATGHPWHSGLARRNGTRNGGARGRRRSVVSPNTEVAITTDVAITTVCSPLVQQLTNIEMGLEDRSLTGWGKTTRRPRRQRCPTGCDRLPEVTQESPVKHASDSVDNDDLRFEAKTSGQESGLVRVMSLGMSYAPLRYSEQRVVVPRATCPMEECSVVLPRVRLGVVPTPLI</sequence>
<feature type="compositionally biased region" description="Low complexity" evidence="1">
    <location>
        <begin position="213"/>
        <end position="225"/>
    </location>
</feature>
<dbReference type="Pfam" id="PF05904">
    <property type="entry name" value="DUF863"/>
    <property type="match status" value="2"/>
</dbReference>
<gene>
    <name evidence="2" type="ORF">VITISV_009459</name>
</gene>
<protein>
    <submittedName>
        <fullName evidence="2">Uncharacterized protein</fullName>
    </submittedName>
</protein>
<dbReference type="EMBL" id="AM439973">
    <property type="protein sequence ID" value="CAN65039.1"/>
    <property type="molecule type" value="Genomic_DNA"/>
</dbReference>
<reference evidence="2" key="1">
    <citation type="journal article" date="2007" name="PLoS ONE">
        <title>The first genome sequence of an elite grapevine cultivar (Pinot noir Vitis vinifera L.): coping with a highly heterozygous genome.</title>
        <authorList>
            <person name="Velasco R."/>
            <person name="Zharkikh A."/>
            <person name="Troggio M."/>
            <person name="Cartwright D.A."/>
            <person name="Cestaro A."/>
            <person name="Pruss D."/>
            <person name="Pindo M."/>
            <person name="FitzGerald L.M."/>
            <person name="Vezzulli S."/>
            <person name="Reid J."/>
            <person name="Malacarne G."/>
            <person name="Iliev D."/>
            <person name="Coppola G."/>
            <person name="Wardell B."/>
            <person name="Micheletti D."/>
            <person name="Macalma T."/>
            <person name="Facci M."/>
            <person name="Mitchell J.T."/>
            <person name="Perazzolli M."/>
            <person name="Eldredge G."/>
            <person name="Gatto P."/>
            <person name="Oyzerski R."/>
            <person name="Moretto M."/>
            <person name="Gutin N."/>
            <person name="Stefanini M."/>
            <person name="Chen Y."/>
            <person name="Segala C."/>
            <person name="Davenport C."/>
            <person name="Dematte L."/>
            <person name="Mraz A."/>
            <person name="Battilana J."/>
            <person name="Stormo K."/>
            <person name="Costa F."/>
            <person name="Tao Q."/>
            <person name="Si-Ammour A."/>
            <person name="Harkins T."/>
            <person name="Lackey A."/>
            <person name="Perbost C."/>
            <person name="Taillon B."/>
            <person name="Stella A."/>
            <person name="Solovyev V."/>
            <person name="Fawcett J.A."/>
            <person name="Sterck L."/>
            <person name="Vandepoele K."/>
            <person name="Grando S.M."/>
            <person name="Toppo S."/>
            <person name="Moser C."/>
            <person name="Lanchbury J."/>
            <person name="Bogden R."/>
            <person name="Skolnick M."/>
            <person name="Sgaramella V."/>
            <person name="Bhatnagar S.K."/>
            <person name="Fontana P."/>
            <person name="Gutin A."/>
            <person name="Van de Peer Y."/>
            <person name="Salamini F."/>
            <person name="Viola R."/>
        </authorList>
    </citation>
    <scope>NUCLEOTIDE SEQUENCE</scope>
</reference>